<evidence type="ECO:0008006" key="4">
    <source>
        <dbReference type="Google" id="ProtNLM"/>
    </source>
</evidence>
<evidence type="ECO:0000256" key="1">
    <source>
        <dbReference type="SAM" id="Phobius"/>
    </source>
</evidence>
<name>A0A0G1IXM9_9BACT</name>
<keyword evidence="1" id="KW-0472">Membrane</keyword>
<gene>
    <name evidence="2" type="ORF">UW55_C0001G0133</name>
</gene>
<keyword evidence="1" id="KW-0812">Transmembrane</keyword>
<dbReference type="Proteomes" id="UP000033945">
    <property type="component" value="Unassembled WGS sequence"/>
</dbReference>
<dbReference type="AlphaFoldDB" id="A0A0G1IXM9"/>
<protein>
    <recommendedName>
        <fullName evidence="4">Fimbrial assembly family protein</fullName>
    </recommendedName>
</protein>
<evidence type="ECO:0000313" key="2">
    <source>
        <dbReference type="EMBL" id="KKT63840.1"/>
    </source>
</evidence>
<feature type="transmembrane region" description="Helical" evidence="1">
    <location>
        <begin position="20"/>
        <end position="46"/>
    </location>
</feature>
<dbReference type="EMBL" id="LCIT01000001">
    <property type="protein sequence ID" value="KKT63840.1"/>
    <property type="molecule type" value="Genomic_DNA"/>
</dbReference>
<evidence type="ECO:0000313" key="3">
    <source>
        <dbReference type="Proteomes" id="UP000033945"/>
    </source>
</evidence>
<keyword evidence="1" id="KW-1133">Transmembrane helix</keyword>
<organism evidence="2 3">
    <name type="scientific">Candidatus Giovannonibacteria bacterium GW2011_GWA2_44_26</name>
    <dbReference type="NCBI Taxonomy" id="1618648"/>
    <lineage>
        <taxon>Bacteria</taxon>
        <taxon>Candidatus Giovannoniibacteriota</taxon>
    </lineage>
</organism>
<reference evidence="2 3" key="1">
    <citation type="journal article" date="2015" name="Nature">
        <title>rRNA introns, odd ribosomes, and small enigmatic genomes across a large radiation of phyla.</title>
        <authorList>
            <person name="Brown C.T."/>
            <person name="Hug L.A."/>
            <person name="Thomas B.C."/>
            <person name="Sharon I."/>
            <person name="Castelle C.J."/>
            <person name="Singh A."/>
            <person name="Wilkins M.J."/>
            <person name="Williams K.H."/>
            <person name="Banfield J.F."/>
        </authorList>
    </citation>
    <scope>NUCLEOTIDE SEQUENCE [LARGE SCALE GENOMIC DNA]</scope>
</reference>
<proteinExistence type="predicted"/>
<sequence>MNLLTPNYEKEFRHEKIIRVWISFLIILIIVAATGLVFMLPSYFALALSKDDILRRLQAEEKVFEKKEFKSLEEKITSLNEKIFTFEKSEKRRHDFAPLLNKIAINTVSGISLTLITLSKNEQGLFTFSVTGETDARDNLLKYIDRLRAVKEFSSINSPVANLLKENKASFSLEIKINPEAYKYESVK</sequence>
<accession>A0A0G1IXM9</accession>
<comment type="caution">
    <text evidence="2">The sequence shown here is derived from an EMBL/GenBank/DDBJ whole genome shotgun (WGS) entry which is preliminary data.</text>
</comment>